<dbReference type="Proteomes" id="UP000228593">
    <property type="component" value="Unassembled WGS sequence"/>
</dbReference>
<comment type="caution">
    <text evidence="5">The sequence shown here is derived from an EMBL/GenBank/DDBJ whole genome shotgun (WGS) entry which is preliminary data.</text>
</comment>
<dbReference type="GO" id="GO:0016628">
    <property type="term" value="F:oxidoreductase activity, acting on the CH-CH group of donors, NAD or NADP as acceptor"/>
    <property type="evidence" value="ECO:0007669"/>
    <property type="project" value="UniProtKB-ARBA"/>
</dbReference>
<dbReference type="GO" id="GO:0005829">
    <property type="term" value="C:cytosol"/>
    <property type="evidence" value="ECO:0007669"/>
    <property type="project" value="TreeGrafter"/>
</dbReference>
<dbReference type="Pfam" id="PF00724">
    <property type="entry name" value="Oxidored_FMN"/>
    <property type="match status" value="1"/>
</dbReference>
<evidence type="ECO:0000313" key="5">
    <source>
        <dbReference type="EMBL" id="PIL41271.1"/>
    </source>
</evidence>
<keyword evidence="6" id="KW-1185">Reference proteome</keyword>
<dbReference type="OrthoDB" id="8521686at2"/>
<dbReference type="PANTHER" id="PTHR22893">
    <property type="entry name" value="NADH OXIDOREDUCTASE-RELATED"/>
    <property type="match status" value="1"/>
</dbReference>
<evidence type="ECO:0000256" key="1">
    <source>
        <dbReference type="ARBA" id="ARBA00001917"/>
    </source>
</evidence>
<keyword evidence="3" id="KW-0560">Oxidoreductase</keyword>
<dbReference type="GO" id="GO:0010181">
    <property type="term" value="F:FMN binding"/>
    <property type="evidence" value="ECO:0007669"/>
    <property type="project" value="InterPro"/>
</dbReference>
<comment type="cofactor">
    <cofactor evidence="1">
        <name>FMN</name>
        <dbReference type="ChEBI" id="CHEBI:58210"/>
    </cofactor>
</comment>
<feature type="domain" description="NADH:flavin oxidoreductase/NADH oxidase N-terminal" evidence="4">
    <location>
        <begin position="28"/>
        <end position="355"/>
    </location>
</feature>
<dbReference type="NCBIfam" id="NF007899">
    <property type="entry name" value="PRK10605.1"/>
    <property type="match status" value="1"/>
</dbReference>
<dbReference type="RefSeq" id="WP_099914716.1">
    <property type="nucleotide sequence ID" value="NZ_BMHS01000004.1"/>
</dbReference>
<evidence type="ECO:0000256" key="2">
    <source>
        <dbReference type="ARBA" id="ARBA00005979"/>
    </source>
</evidence>
<sequence length="385" mass="41237">MTATNAINATTATTAAHDAAVDRNASSDLFKPMQLGPLQLSNRIVMAPLTRSRAKEDDIPGDLAAEYYVQRAGAGLIIAEATQISPQGKGYIFTPGIYSDAQVQAWKKITEAVHAAGSKIFLQLWHVGRISHPSIQVDGALPVAPSAIKPEGQSYTNDGFVPMVTPRALETSEIASIVEQYRSAAHNAKAAGFDGVEIHAANGYLLDQFLRDKTNQRTDAYGGSIENRARLVLEVTEAVVQVWGGDRVGIRISPLSAFGDIADSNPQALFTYAVEQLNRFHLAYLHVIEGDTGGAREVPGGFDLQILRRLFNGLFMANNGYDLDLALAARASDSADLIAFGRPFIANPDLVQRLRIVAPLNTPDPATMYGGGAGGYIDYPALKAS</sequence>
<organism evidence="5 6">
    <name type="scientific">Massilia psychrophila</name>
    <dbReference type="NCBI Taxonomy" id="1603353"/>
    <lineage>
        <taxon>Bacteria</taxon>
        <taxon>Pseudomonadati</taxon>
        <taxon>Pseudomonadota</taxon>
        <taxon>Betaproteobacteria</taxon>
        <taxon>Burkholderiales</taxon>
        <taxon>Oxalobacteraceae</taxon>
        <taxon>Telluria group</taxon>
        <taxon>Massilia</taxon>
    </lineage>
</organism>
<dbReference type="Gene3D" id="3.20.20.70">
    <property type="entry name" value="Aldolase class I"/>
    <property type="match status" value="1"/>
</dbReference>
<gene>
    <name evidence="5" type="ORF">CR103_03230</name>
</gene>
<accession>A0A2G8T5F2</accession>
<dbReference type="InterPro" id="IPR045247">
    <property type="entry name" value="Oye-like"/>
</dbReference>
<reference evidence="5 6" key="1">
    <citation type="submission" date="2017-10" db="EMBL/GenBank/DDBJ databases">
        <title>Massilia psychrophilum sp. nov., a novel purple-pigmented bacterium isolated from Tianshan glacier, Xinjiang Municipality, China.</title>
        <authorList>
            <person name="Wang H."/>
        </authorList>
    </citation>
    <scope>NUCLEOTIDE SEQUENCE [LARGE SCALE GENOMIC DNA]</scope>
    <source>
        <strain evidence="5 6">JCM 30813</strain>
    </source>
</reference>
<evidence type="ECO:0000313" key="6">
    <source>
        <dbReference type="Proteomes" id="UP000228593"/>
    </source>
</evidence>
<dbReference type="CDD" id="cd02933">
    <property type="entry name" value="OYE_like_FMN"/>
    <property type="match status" value="1"/>
</dbReference>
<dbReference type="FunFam" id="3.20.20.70:FF:000059">
    <property type="entry name" value="N-ethylmaleimide reductase, FMN-linked"/>
    <property type="match status" value="1"/>
</dbReference>
<dbReference type="InterPro" id="IPR013785">
    <property type="entry name" value="Aldolase_TIM"/>
</dbReference>
<evidence type="ECO:0000256" key="3">
    <source>
        <dbReference type="ARBA" id="ARBA00023002"/>
    </source>
</evidence>
<name>A0A2G8T5F2_9BURK</name>
<proteinExistence type="inferred from homology"/>
<dbReference type="AlphaFoldDB" id="A0A2G8T5F2"/>
<protein>
    <submittedName>
        <fullName evidence="5">Alkene reductase</fullName>
    </submittedName>
</protein>
<dbReference type="EMBL" id="PDOB01000003">
    <property type="protein sequence ID" value="PIL41271.1"/>
    <property type="molecule type" value="Genomic_DNA"/>
</dbReference>
<evidence type="ECO:0000259" key="4">
    <source>
        <dbReference type="Pfam" id="PF00724"/>
    </source>
</evidence>
<comment type="similarity">
    <text evidence="2">Belongs to the NADH:flavin oxidoreductase/NADH oxidase family.</text>
</comment>
<dbReference type="SUPFAM" id="SSF51395">
    <property type="entry name" value="FMN-linked oxidoreductases"/>
    <property type="match status" value="1"/>
</dbReference>
<dbReference type="InterPro" id="IPR001155">
    <property type="entry name" value="OxRdtase_FMN_N"/>
</dbReference>
<dbReference type="PANTHER" id="PTHR22893:SF98">
    <property type="entry name" value="OXIDOREDUCTASE"/>
    <property type="match status" value="1"/>
</dbReference>